<keyword evidence="2" id="KW-0472">Membrane</keyword>
<feature type="compositionally biased region" description="Basic and acidic residues" evidence="1">
    <location>
        <begin position="191"/>
        <end position="204"/>
    </location>
</feature>
<keyword evidence="4" id="KW-1185">Reference proteome</keyword>
<evidence type="ECO:0008006" key="5">
    <source>
        <dbReference type="Google" id="ProtNLM"/>
    </source>
</evidence>
<dbReference type="Proteomes" id="UP001612915">
    <property type="component" value="Unassembled WGS sequence"/>
</dbReference>
<gene>
    <name evidence="3" type="ORF">ACIB24_20450</name>
</gene>
<accession>A0ABW8AUY1</accession>
<reference evidence="3 4" key="1">
    <citation type="submission" date="2024-10" db="EMBL/GenBank/DDBJ databases">
        <title>The Natural Products Discovery Center: Release of the First 8490 Sequenced Strains for Exploring Actinobacteria Biosynthetic Diversity.</title>
        <authorList>
            <person name="Kalkreuter E."/>
            <person name="Kautsar S.A."/>
            <person name="Yang D."/>
            <person name="Bader C.D."/>
            <person name="Teijaro C.N."/>
            <person name="Fluegel L."/>
            <person name="Davis C.M."/>
            <person name="Simpson J.R."/>
            <person name="Lauterbach L."/>
            <person name="Steele A.D."/>
            <person name="Gui C."/>
            <person name="Meng S."/>
            <person name="Li G."/>
            <person name="Viehrig K."/>
            <person name="Ye F."/>
            <person name="Su P."/>
            <person name="Kiefer A.F."/>
            <person name="Nichols A."/>
            <person name="Cepeda A.J."/>
            <person name="Yan W."/>
            <person name="Fan B."/>
            <person name="Jiang Y."/>
            <person name="Adhikari A."/>
            <person name="Zheng C.-J."/>
            <person name="Schuster L."/>
            <person name="Cowan T.M."/>
            <person name="Smanski M.J."/>
            <person name="Chevrette M.G."/>
            <person name="De Carvalho L.P.S."/>
            <person name="Shen B."/>
        </authorList>
    </citation>
    <scope>NUCLEOTIDE SEQUENCE [LARGE SCALE GENOMIC DNA]</scope>
    <source>
        <strain evidence="3 4">NPDC049639</strain>
    </source>
</reference>
<evidence type="ECO:0000313" key="3">
    <source>
        <dbReference type="EMBL" id="MFI7589442.1"/>
    </source>
</evidence>
<feature type="compositionally biased region" description="Basic and acidic residues" evidence="1">
    <location>
        <begin position="212"/>
        <end position="241"/>
    </location>
</feature>
<protein>
    <recommendedName>
        <fullName evidence="5">Secreted protein</fullName>
    </recommendedName>
</protein>
<evidence type="ECO:0000256" key="1">
    <source>
        <dbReference type="SAM" id="MobiDB-lite"/>
    </source>
</evidence>
<feature type="transmembrane region" description="Helical" evidence="2">
    <location>
        <begin position="6"/>
        <end position="24"/>
    </location>
</feature>
<keyword evidence="2" id="KW-0812">Transmembrane</keyword>
<dbReference type="RefSeq" id="WP_398284032.1">
    <property type="nucleotide sequence ID" value="NZ_JBITLV010000007.1"/>
</dbReference>
<organism evidence="3 4">
    <name type="scientific">Spongisporangium articulatum</name>
    <dbReference type="NCBI Taxonomy" id="3362603"/>
    <lineage>
        <taxon>Bacteria</taxon>
        <taxon>Bacillati</taxon>
        <taxon>Actinomycetota</taxon>
        <taxon>Actinomycetes</taxon>
        <taxon>Kineosporiales</taxon>
        <taxon>Kineosporiaceae</taxon>
        <taxon>Spongisporangium</taxon>
    </lineage>
</organism>
<evidence type="ECO:0000313" key="4">
    <source>
        <dbReference type="Proteomes" id="UP001612915"/>
    </source>
</evidence>
<sequence>MDPIYWLVVLVVALVAIGVLLLVTRQRQRQQLQHRFGPEYDRAVERTGDPRAAERELRDVAQRRDALDIHELDEDSRQRWTRDWGAVQTYFVDSPAEAVASASALVTSVMRERGYPVDDFDERAALVAADHPDVVQHYRDAQAAYDRHRESGLGDTEDLRQSFVHYRALFVALVHPSDDTRETPATTVRGDAVRDDSVRDDSVRGDAVGEPVPDRTDRLTDRRPDEQVDGRTDDRLDEQPDRVNLTTAEERAEARREADR</sequence>
<comment type="caution">
    <text evidence="3">The sequence shown here is derived from an EMBL/GenBank/DDBJ whole genome shotgun (WGS) entry which is preliminary data.</text>
</comment>
<name>A0ABW8AUY1_9ACTN</name>
<proteinExistence type="predicted"/>
<dbReference type="EMBL" id="JBITLV010000007">
    <property type="protein sequence ID" value="MFI7589442.1"/>
    <property type="molecule type" value="Genomic_DNA"/>
</dbReference>
<feature type="compositionally biased region" description="Basic and acidic residues" evidence="1">
    <location>
        <begin position="248"/>
        <end position="260"/>
    </location>
</feature>
<keyword evidence="2" id="KW-1133">Transmembrane helix</keyword>
<feature type="region of interest" description="Disordered" evidence="1">
    <location>
        <begin position="179"/>
        <end position="260"/>
    </location>
</feature>
<evidence type="ECO:0000256" key="2">
    <source>
        <dbReference type="SAM" id="Phobius"/>
    </source>
</evidence>